<feature type="domain" description="HAMP" evidence="6">
    <location>
        <begin position="83"/>
        <end position="135"/>
    </location>
</feature>
<dbReference type="RefSeq" id="WP_171556672.1">
    <property type="nucleotide sequence ID" value="NZ_JABFCS010000001.1"/>
</dbReference>
<feature type="domain" description="Methyl-accepting transducer" evidence="5">
    <location>
        <begin position="140"/>
        <end position="369"/>
    </location>
</feature>
<comment type="subcellular location">
    <subcellularLocation>
        <location evidence="1">Membrane</location>
    </subcellularLocation>
</comment>
<comment type="similarity">
    <text evidence="2">Belongs to the methyl-accepting chemotaxis (MCP) protein family.</text>
</comment>
<protein>
    <submittedName>
        <fullName evidence="7">HAMP domain-containing protein</fullName>
    </submittedName>
</protein>
<gene>
    <name evidence="7" type="ORF">HK415_02690</name>
</gene>
<dbReference type="Proteomes" id="UP000552954">
    <property type="component" value="Unassembled WGS sequence"/>
</dbReference>
<reference evidence="7 8" key="2">
    <citation type="submission" date="2020-06" db="EMBL/GenBank/DDBJ databases">
        <title>Ramlibacter rhizophilus sp. nov., isolated from rhizosphere soil of national flower Mugunghwa from South Korea.</title>
        <authorList>
            <person name="Zheng-Fei Y."/>
            <person name="Huan T."/>
        </authorList>
    </citation>
    <scope>NUCLEOTIDE SEQUENCE [LARGE SCALE GENOMIC DNA]</scope>
    <source>
        <strain evidence="7 8">B156</strain>
    </source>
</reference>
<dbReference type="PROSITE" id="PS50111">
    <property type="entry name" value="CHEMOTAXIS_TRANSDUC_2"/>
    <property type="match status" value="1"/>
</dbReference>
<dbReference type="Gene3D" id="1.10.287.950">
    <property type="entry name" value="Methyl-accepting chemotaxis protein"/>
    <property type="match status" value="1"/>
</dbReference>
<dbReference type="Pfam" id="PF00015">
    <property type="entry name" value="MCPsignal"/>
    <property type="match status" value="1"/>
</dbReference>
<dbReference type="SMART" id="SM00283">
    <property type="entry name" value="MA"/>
    <property type="match status" value="1"/>
</dbReference>
<evidence type="ECO:0000313" key="7">
    <source>
        <dbReference type="EMBL" id="NNU42298.1"/>
    </source>
</evidence>
<comment type="caution">
    <text evidence="7">The sequence shown here is derived from an EMBL/GenBank/DDBJ whole genome shotgun (WGS) entry which is preliminary data.</text>
</comment>
<evidence type="ECO:0000256" key="1">
    <source>
        <dbReference type="ARBA" id="ARBA00004370"/>
    </source>
</evidence>
<dbReference type="FunFam" id="1.10.287.950:FF:000001">
    <property type="entry name" value="Methyl-accepting chemotaxis sensory transducer"/>
    <property type="match status" value="1"/>
</dbReference>
<dbReference type="Gene3D" id="6.10.340.10">
    <property type="match status" value="1"/>
</dbReference>
<keyword evidence="8" id="KW-1185">Reference proteome</keyword>
<dbReference type="PANTHER" id="PTHR43531">
    <property type="entry name" value="PROTEIN ICFG"/>
    <property type="match status" value="1"/>
</dbReference>
<dbReference type="InterPro" id="IPR003660">
    <property type="entry name" value="HAMP_dom"/>
</dbReference>
<dbReference type="Gene3D" id="3.30.450.20">
    <property type="entry name" value="PAS domain"/>
    <property type="match status" value="1"/>
</dbReference>
<keyword evidence="4" id="KW-1133">Transmembrane helix</keyword>
<keyword evidence="4" id="KW-0472">Membrane</keyword>
<accession>A0A849K1A0</accession>
<keyword evidence="4" id="KW-0812">Transmembrane</keyword>
<dbReference type="Pfam" id="PF00672">
    <property type="entry name" value="HAMP"/>
    <property type="match status" value="1"/>
</dbReference>
<evidence type="ECO:0000256" key="4">
    <source>
        <dbReference type="SAM" id="Phobius"/>
    </source>
</evidence>
<dbReference type="InterPro" id="IPR051310">
    <property type="entry name" value="MCP_chemotaxis"/>
</dbReference>
<dbReference type="InterPro" id="IPR004089">
    <property type="entry name" value="MCPsignal_dom"/>
</dbReference>
<dbReference type="GO" id="GO:0004888">
    <property type="term" value="F:transmembrane signaling receptor activity"/>
    <property type="evidence" value="ECO:0007669"/>
    <property type="project" value="TreeGrafter"/>
</dbReference>
<dbReference type="PANTHER" id="PTHR43531:SF5">
    <property type="entry name" value="METHYL-ACCEPTING CHEMOTAXIS PROTEIN III"/>
    <property type="match status" value="1"/>
</dbReference>
<reference evidence="7 8" key="1">
    <citation type="submission" date="2020-05" db="EMBL/GenBank/DDBJ databases">
        <authorList>
            <person name="Khan S.A."/>
            <person name="Jeon C.O."/>
            <person name="Chun B.H."/>
        </authorList>
    </citation>
    <scope>NUCLEOTIDE SEQUENCE [LARGE SCALE GENOMIC DNA]</scope>
    <source>
        <strain evidence="7 8">B156</strain>
    </source>
</reference>
<dbReference type="SUPFAM" id="SSF58104">
    <property type="entry name" value="Methyl-accepting chemotaxis protein (MCP) signaling domain"/>
    <property type="match status" value="1"/>
</dbReference>
<sequence>MRAETLPAPLVAQAAPLAEAPARRARTLLGVRVNLAFGAIVLLLAALTALAANQMQGTPEMFAIGLGVAAIVAALATAGWLQRSVIRPMGQATRAVGQLRAGRLKDPIATAGAGELRPLVQELEDVRRRLADVVYQVRTAGTNVAINASQITIDNEALSGRTDTQAESLQQTAASIEQLTATLRVSASTAQQANDLARAAAARAEQGGEAMREVVETMGSIRASSHGIRDIIGVIDGIAFQTNILALNAAVEAARAGEQGRGFAVVATEVRSLAQRCAEAAREIKGLIGASVQQVDAGGARVDQAGAAIAGIVTEVRQVAELIGQIDAISQEQSSGIQSINDAIGRIDGATQDNATLVSAAARTAAALKERAAAVTRVMSAFDAGGTEQGTLEEARQLMERGCEFVRQHGMQALMADINRMEHGQFVMGDLYLNVLDESGTFVAHGNNPGRIGTGPLRDLDGMCFPQQFVRVAMQRGEGTVDYRMKHTLTGEVAVRSSFVKRVGKHVITCPYYKG</sequence>
<dbReference type="GO" id="GO:0006935">
    <property type="term" value="P:chemotaxis"/>
    <property type="evidence" value="ECO:0007669"/>
    <property type="project" value="TreeGrafter"/>
</dbReference>
<evidence type="ECO:0000259" key="5">
    <source>
        <dbReference type="PROSITE" id="PS50111"/>
    </source>
</evidence>
<keyword evidence="3" id="KW-0807">Transducer</keyword>
<evidence type="ECO:0000256" key="3">
    <source>
        <dbReference type="PROSITE-ProRule" id="PRU00284"/>
    </source>
</evidence>
<proteinExistence type="inferred from homology"/>
<dbReference type="SMART" id="SM00304">
    <property type="entry name" value="HAMP"/>
    <property type="match status" value="1"/>
</dbReference>
<dbReference type="CDD" id="cd11386">
    <property type="entry name" value="MCP_signal"/>
    <property type="match status" value="1"/>
</dbReference>
<evidence type="ECO:0000259" key="6">
    <source>
        <dbReference type="PROSITE" id="PS50885"/>
    </source>
</evidence>
<dbReference type="AlphaFoldDB" id="A0A849K1A0"/>
<dbReference type="PROSITE" id="PS50885">
    <property type="entry name" value="HAMP"/>
    <property type="match status" value="1"/>
</dbReference>
<evidence type="ECO:0000313" key="8">
    <source>
        <dbReference type="Proteomes" id="UP000552954"/>
    </source>
</evidence>
<dbReference type="GO" id="GO:0007165">
    <property type="term" value="P:signal transduction"/>
    <property type="evidence" value="ECO:0007669"/>
    <property type="project" value="UniProtKB-KW"/>
</dbReference>
<feature type="transmembrane region" description="Helical" evidence="4">
    <location>
        <begin position="61"/>
        <end position="81"/>
    </location>
</feature>
<organism evidence="7 8">
    <name type="scientific">Ramlibacter montanisoli</name>
    <dbReference type="NCBI Taxonomy" id="2732512"/>
    <lineage>
        <taxon>Bacteria</taxon>
        <taxon>Pseudomonadati</taxon>
        <taxon>Pseudomonadota</taxon>
        <taxon>Betaproteobacteria</taxon>
        <taxon>Burkholderiales</taxon>
        <taxon>Comamonadaceae</taxon>
        <taxon>Ramlibacter</taxon>
    </lineage>
</organism>
<feature type="transmembrane region" description="Helical" evidence="4">
    <location>
        <begin position="33"/>
        <end position="55"/>
    </location>
</feature>
<evidence type="ECO:0000256" key="2">
    <source>
        <dbReference type="ARBA" id="ARBA00029447"/>
    </source>
</evidence>
<name>A0A849K1A0_9BURK</name>
<dbReference type="EMBL" id="JABFCS010000001">
    <property type="protein sequence ID" value="NNU42298.1"/>
    <property type="molecule type" value="Genomic_DNA"/>
</dbReference>
<dbReference type="GO" id="GO:0005886">
    <property type="term" value="C:plasma membrane"/>
    <property type="evidence" value="ECO:0007669"/>
    <property type="project" value="TreeGrafter"/>
</dbReference>